<gene>
    <name evidence="2" type="ORF">QO000_002974</name>
</gene>
<keyword evidence="1" id="KW-1133">Transmembrane helix</keyword>
<protein>
    <submittedName>
        <fullName evidence="2">Uncharacterized protein</fullName>
    </submittedName>
</protein>
<dbReference type="RefSeq" id="WP_301552646.1">
    <property type="nucleotide sequence ID" value="NZ_JAQRMZ010000009.1"/>
</dbReference>
<evidence type="ECO:0000256" key="1">
    <source>
        <dbReference type="SAM" id="Phobius"/>
    </source>
</evidence>
<evidence type="ECO:0000313" key="2">
    <source>
        <dbReference type="EMBL" id="MDQ0483990.1"/>
    </source>
</evidence>
<dbReference type="EMBL" id="JAUSWM010000005">
    <property type="protein sequence ID" value="MDQ0483990.1"/>
    <property type="molecule type" value="Genomic_DNA"/>
</dbReference>
<reference evidence="2" key="1">
    <citation type="submission" date="2023-07" db="EMBL/GenBank/DDBJ databases">
        <title>Genomic Encyclopedia of Type Strains, Phase IV (KMG-IV): sequencing the most valuable type-strain genomes for metagenomic binning, comparative biology and taxonomic classification.</title>
        <authorList>
            <person name="Goeker M."/>
        </authorList>
    </citation>
    <scope>NUCLEOTIDE SEQUENCE [LARGE SCALE GENOMIC DNA]</scope>
    <source>
        <strain evidence="2">JSM 076093</strain>
    </source>
</reference>
<evidence type="ECO:0000313" key="3">
    <source>
        <dbReference type="Proteomes" id="UP001226720"/>
    </source>
</evidence>
<feature type="transmembrane region" description="Helical" evidence="1">
    <location>
        <begin position="30"/>
        <end position="51"/>
    </location>
</feature>
<feature type="transmembrane region" description="Helical" evidence="1">
    <location>
        <begin position="7"/>
        <end position="24"/>
    </location>
</feature>
<accession>A0ABU0K3P2</accession>
<comment type="caution">
    <text evidence="2">The sequence shown here is derived from an EMBL/GenBank/DDBJ whole genome shotgun (WGS) entry which is preliminary data.</text>
</comment>
<keyword evidence="1" id="KW-0472">Membrane</keyword>
<organism evidence="2 3">
    <name type="scientific">Guptibacillus hwajinpoensis</name>
    <dbReference type="NCBI Taxonomy" id="208199"/>
    <lineage>
        <taxon>Bacteria</taxon>
        <taxon>Bacillati</taxon>
        <taxon>Bacillota</taxon>
        <taxon>Bacilli</taxon>
        <taxon>Bacillales</taxon>
        <taxon>Guptibacillaceae</taxon>
        <taxon>Guptibacillus</taxon>
    </lineage>
</organism>
<proteinExistence type="predicted"/>
<keyword evidence="1" id="KW-0812">Transmembrane</keyword>
<name>A0ABU0K3P2_9BACL</name>
<keyword evidence="3" id="KW-1185">Reference proteome</keyword>
<dbReference type="GeneID" id="301328297"/>
<sequence length="58" mass="6436">MSAGKRFLITSLIVMVLMSIEYAILPNHVIIKALALGSTSMLVVNVMNRLYPSKEKTK</sequence>
<dbReference type="Proteomes" id="UP001226720">
    <property type="component" value="Unassembled WGS sequence"/>
</dbReference>